<keyword evidence="2" id="KW-0732">Signal</keyword>
<dbReference type="SUPFAM" id="SSF48452">
    <property type="entry name" value="TPR-like"/>
    <property type="match status" value="1"/>
</dbReference>
<evidence type="ECO:0000256" key="1">
    <source>
        <dbReference type="PROSITE-ProRule" id="PRU00339"/>
    </source>
</evidence>
<keyword evidence="4" id="KW-1185">Reference proteome</keyword>
<proteinExistence type="predicted"/>
<comment type="caution">
    <text evidence="3">The sequence shown here is derived from an EMBL/GenBank/DDBJ whole genome shotgun (WGS) entry which is preliminary data.</text>
</comment>
<name>A0A918S216_9GAMM</name>
<accession>A0A918S216</accession>
<protein>
    <recommendedName>
        <fullName evidence="5">Tetratricopeptide repeat protein</fullName>
    </recommendedName>
</protein>
<reference evidence="3" key="1">
    <citation type="journal article" date="2014" name="Int. J. Syst. Evol. Microbiol.">
        <title>Complete genome sequence of Corynebacterium casei LMG S-19264T (=DSM 44701T), isolated from a smear-ripened cheese.</title>
        <authorList>
            <consortium name="US DOE Joint Genome Institute (JGI-PGF)"/>
            <person name="Walter F."/>
            <person name="Albersmeier A."/>
            <person name="Kalinowski J."/>
            <person name="Ruckert C."/>
        </authorList>
    </citation>
    <scope>NUCLEOTIDE SEQUENCE</scope>
    <source>
        <strain evidence="3">KCTC 12711</strain>
    </source>
</reference>
<feature type="repeat" description="TPR" evidence="1">
    <location>
        <begin position="153"/>
        <end position="186"/>
    </location>
</feature>
<evidence type="ECO:0000313" key="3">
    <source>
        <dbReference type="EMBL" id="GHA19951.1"/>
    </source>
</evidence>
<dbReference type="Pfam" id="PF13181">
    <property type="entry name" value="TPR_8"/>
    <property type="match status" value="1"/>
</dbReference>
<dbReference type="PANTHER" id="PTHR47059:SF1">
    <property type="entry name" value="TETRATRICOPEPTIDE REPEAT PROTEIN 32"/>
    <property type="match status" value="1"/>
</dbReference>
<dbReference type="InterPro" id="IPR019734">
    <property type="entry name" value="TPR_rpt"/>
</dbReference>
<dbReference type="Proteomes" id="UP000614811">
    <property type="component" value="Unassembled WGS sequence"/>
</dbReference>
<dbReference type="EMBL" id="BMXA01000008">
    <property type="protein sequence ID" value="GHA19951.1"/>
    <property type="molecule type" value="Genomic_DNA"/>
</dbReference>
<gene>
    <name evidence="3" type="ORF">GCM10008090_32180</name>
</gene>
<feature type="chain" id="PRO_5038127840" description="Tetratricopeptide repeat protein" evidence="2">
    <location>
        <begin position="34"/>
        <end position="198"/>
    </location>
</feature>
<evidence type="ECO:0008006" key="5">
    <source>
        <dbReference type="Google" id="ProtNLM"/>
    </source>
</evidence>
<keyword evidence="1" id="KW-0802">TPR repeat</keyword>
<feature type="signal peptide" evidence="2">
    <location>
        <begin position="1"/>
        <end position="33"/>
    </location>
</feature>
<organism evidence="3 4">
    <name type="scientific">Arenicella chitinivorans</name>
    <dbReference type="NCBI Taxonomy" id="1329800"/>
    <lineage>
        <taxon>Bacteria</taxon>
        <taxon>Pseudomonadati</taxon>
        <taxon>Pseudomonadota</taxon>
        <taxon>Gammaproteobacteria</taxon>
        <taxon>Arenicellales</taxon>
        <taxon>Arenicellaceae</taxon>
        <taxon>Arenicella</taxon>
    </lineage>
</organism>
<dbReference type="PANTHER" id="PTHR47059">
    <property type="entry name" value="TETRATRICOPEPTIDE REPEAT PROTEIN 32"/>
    <property type="match status" value="1"/>
</dbReference>
<dbReference type="RefSeq" id="WP_189402735.1">
    <property type="nucleotide sequence ID" value="NZ_BMXA01000008.1"/>
</dbReference>
<dbReference type="SMART" id="SM00028">
    <property type="entry name" value="TPR"/>
    <property type="match status" value="3"/>
</dbReference>
<sequence length="198" mass="21460">MVVRIVLAAGAARSIVSIILAALISLMSSAAVAQTSSLIGGSGFANACYQNSQRATQTLGVARQSLEPCNRAINDAALPKADMIASLVNRGIIHAALQDYVAAAKDYNRALELDETLGEAYINRGNLWFLAQRFDAAISDYDSALRYGVVNEHVAYLNRGMALEQLGQREAARASYQQALEIIPQWPPAMLRVERLHE</sequence>
<feature type="repeat" description="TPR" evidence="1">
    <location>
        <begin position="84"/>
        <end position="117"/>
    </location>
</feature>
<dbReference type="PROSITE" id="PS50005">
    <property type="entry name" value="TPR"/>
    <property type="match status" value="2"/>
</dbReference>
<evidence type="ECO:0000313" key="4">
    <source>
        <dbReference type="Proteomes" id="UP000614811"/>
    </source>
</evidence>
<evidence type="ECO:0000256" key="2">
    <source>
        <dbReference type="SAM" id="SignalP"/>
    </source>
</evidence>
<dbReference type="Gene3D" id="1.25.40.10">
    <property type="entry name" value="Tetratricopeptide repeat domain"/>
    <property type="match status" value="2"/>
</dbReference>
<dbReference type="InterPro" id="IPR011990">
    <property type="entry name" value="TPR-like_helical_dom_sf"/>
</dbReference>
<dbReference type="AlphaFoldDB" id="A0A918S216"/>
<dbReference type="Pfam" id="PF00515">
    <property type="entry name" value="TPR_1"/>
    <property type="match status" value="1"/>
</dbReference>
<reference evidence="3" key="2">
    <citation type="submission" date="2020-09" db="EMBL/GenBank/DDBJ databases">
        <authorList>
            <person name="Sun Q."/>
            <person name="Kim S."/>
        </authorList>
    </citation>
    <scope>NUCLEOTIDE SEQUENCE</scope>
    <source>
        <strain evidence="3">KCTC 12711</strain>
    </source>
</reference>